<protein>
    <submittedName>
        <fullName evidence="1">Aminopeptidase</fullName>
    </submittedName>
</protein>
<evidence type="ECO:0000313" key="1">
    <source>
        <dbReference type="EMBL" id="NQV65348.1"/>
    </source>
</evidence>
<evidence type="ECO:0000313" key="2">
    <source>
        <dbReference type="Proteomes" id="UP000754644"/>
    </source>
</evidence>
<reference evidence="1" key="1">
    <citation type="submission" date="2020-05" db="EMBL/GenBank/DDBJ databases">
        <title>Sulfur intermediates as new biogeochemical hubs in an aquatic model microbial ecosystem.</title>
        <authorList>
            <person name="Vigneron A."/>
        </authorList>
    </citation>
    <scope>NUCLEOTIDE SEQUENCE</scope>
    <source>
        <strain evidence="1">Bin.250</strain>
    </source>
</reference>
<comment type="caution">
    <text evidence="1">The sequence shown here is derived from an EMBL/GenBank/DDBJ whole genome shotgun (WGS) entry which is preliminary data.</text>
</comment>
<keyword evidence="1" id="KW-0645">Protease</keyword>
<dbReference type="Pfam" id="PF10023">
    <property type="entry name" value="Aminopep"/>
    <property type="match status" value="1"/>
</dbReference>
<name>A0A972VX69_9GAMM</name>
<dbReference type="PIRSF" id="PIRSF029285">
    <property type="entry name" value="Aminopept"/>
    <property type="match status" value="1"/>
</dbReference>
<accession>A0A972VX69</accession>
<dbReference type="EMBL" id="JABMOJ010000307">
    <property type="protein sequence ID" value="NQV65348.1"/>
    <property type="molecule type" value="Genomic_DNA"/>
</dbReference>
<dbReference type="InterPro" id="IPR014553">
    <property type="entry name" value="Aminopept"/>
</dbReference>
<proteinExistence type="predicted"/>
<dbReference type="GO" id="GO:0004177">
    <property type="term" value="F:aminopeptidase activity"/>
    <property type="evidence" value="ECO:0007669"/>
    <property type="project" value="UniProtKB-KW"/>
</dbReference>
<sequence>MSSRRSIVLVLLVLLPIMGCSTLGYYQQAVSGQLQLLVNRRDLDTVLSDPAVTPAVKRKIALAGRISQFAERELGLPLEATFSTYVDVGSPYVVWSVFAAAEFSLDLKTFCYPIAGCVSYKGYFSSASAAEFSQSLAAQGFDAFYAGVAAYSTLGWFADPLLNTFIERDDTRLAALLFHELAHKVVYIPGDTRFNESFATAVEHAALLRWLQLQQQSAALENHLVLERQRSQVITLISAAKVELAGIYASTAPDVVKREGKAQVIEGLRARYRTLAAAGQADQVFSEWMAGEINNAKIGALADYNDWVKSFEVWLANLDGNLPAFYREVQQLATLDRVERDAFLKQLAATRTPE</sequence>
<dbReference type="Proteomes" id="UP000754644">
    <property type="component" value="Unassembled WGS sequence"/>
</dbReference>
<dbReference type="AlphaFoldDB" id="A0A972VX69"/>
<organism evidence="1 2">
    <name type="scientific">SAR86 cluster bacterium</name>
    <dbReference type="NCBI Taxonomy" id="2030880"/>
    <lineage>
        <taxon>Bacteria</taxon>
        <taxon>Pseudomonadati</taxon>
        <taxon>Pseudomonadota</taxon>
        <taxon>Gammaproteobacteria</taxon>
        <taxon>SAR86 cluster</taxon>
    </lineage>
</organism>
<keyword evidence="1" id="KW-0378">Hydrolase</keyword>
<gene>
    <name evidence="1" type="ORF">HQ497_08280</name>
</gene>
<keyword evidence="1" id="KW-0031">Aminopeptidase</keyword>